<organism evidence="2 3">
    <name type="scientific">Isoptericola hypogeus</name>
    <dbReference type="NCBI Taxonomy" id="300179"/>
    <lineage>
        <taxon>Bacteria</taxon>
        <taxon>Bacillati</taxon>
        <taxon>Actinomycetota</taxon>
        <taxon>Actinomycetes</taxon>
        <taxon>Micrococcales</taxon>
        <taxon>Promicromonosporaceae</taxon>
        <taxon>Isoptericola</taxon>
    </lineage>
</organism>
<comment type="caution">
    <text evidence="2">The sequence shown here is derived from an EMBL/GenBank/DDBJ whole genome shotgun (WGS) entry which is preliminary data.</text>
</comment>
<dbReference type="EMBL" id="BAAAPM010000003">
    <property type="protein sequence ID" value="GAA1723559.1"/>
    <property type="molecule type" value="Genomic_DNA"/>
</dbReference>
<dbReference type="InterPro" id="IPR045773">
    <property type="entry name" value="DUF6226"/>
</dbReference>
<proteinExistence type="predicted"/>
<feature type="region of interest" description="Disordered" evidence="1">
    <location>
        <begin position="18"/>
        <end position="37"/>
    </location>
</feature>
<gene>
    <name evidence="2" type="ORF">GCM10009809_19280</name>
</gene>
<name>A0ABP4VIH5_9MICO</name>
<evidence type="ECO:0000256" key="1">
    <source>
        <dbReference type="SAM" id="MobiDB-lite"/>
    </source>
</evidence>
<accession>A0ABP4VIH5</accession>
<sequence>MNLDDLVARVDAAYARGDLPSWPPPRPEGAEVSEAEYSRVTDPAKYRVVHARARAWAQVLGALPGVRVEELGPVDGVRADGTREPGRFSRGTRVASSRPGTLPLLLLEADGGPTDHGPTVDLLQVAVASPEHALDEQPDCGCDACDFGSADLLGAVDQEVVRVVGGPLVALRGRDWSATWSPDAGGMTGEPRDDPRFRGRRGFSETMRACRALAEGREVALPRGTAAVVGRAWFE</sequence>
<dbReference type="RefSeq" id="WP_344247991.1">
    <property type="nucleotide sequence ID" value="NZ_BAAAPM010000003.1"/>
</dbReference>
<dbReference type="Proteomes" id="UP001501138">
    <property type="component" value="Unassembled WGS sequence"/>
</dbReference>
<keyword evidence="3" id="KW-1185">Reference proteome</keyword>
<evidence type="ECO:0008006" key="4">
    <source>
        <dbReference type="Google" id="ProtNLM"/>
    </source>
</evidence>
<dbReference type="Pfam" id="PF19736">
    <property type="entry name" value="DUF6226"/>
    <property type="match status" value="1"/>
</dbReference>
<reference evidence="3" key="1">
    <citation type="journal article" date="2019" name="Int. J. Syst. Evol. Microbiol.">
        <title>The Global Catalogue of Microorganisms (GCM) 10K type strain sequencing project: providing services to taxonomists for standard genome sequencing and annotation.</title>
        <authorList>
            <consortium name="The Broad Institute Genomics Platform"/>
            <consortium name="The Broad Institute Genome Sequencing Center for Infectious Disease"/>
            <person name="Wu L."/>
            <person name="Ma J."/>
        </authorList>
    </citation>
    <scope>NUCLEOTIDE SEQUENCE [LARGE SCALE GENOMIC DNA]</scope>
    <source>
        <strain evidence="3">JCM 15589</strain>
    </source>
</reference>
<evidence type="ECO:0000313" key="2">
    <source>
        <dbReference type="EMBL" id="GAA1723559.1"/>
    </source>
</evidence>
<feature type="region of interest" description="Disordered" evidence="1">
    <location>
        <begin position="77"/>
        <end position="96"/>
    </location>
</feature>
<evidence type="ECO:0000313" key="3">
    <source>
        <dbReference type="Proteomes" id="UP001501138"/>
    </source>
</evidence>
<protein>
    <recommendedName>
        <fullName evidence="4">4'-phosphopantetheinyl transferase</fullName>
    </recommendedName>
</protein>
<feature type="compositionally biased region" description="Basic and acidic residues" evidence="1">
    <location>
        <begin position="77"/>
        <end position="87"/>
    </location>
</feature>